<evidence type="ECO:0000259" key="4">
    <source>
        <dbReference type="PROSITE" id="PS50158"/>
    </source>
</evidence>
<evidence type="ECO:0000256" key="1">
    <source>
        <dbReference type="PROSITE-ProRule" id="PRU00047"/>
    </source>
</evidence>
<dbReference type="Pfam" id="PF14223">
    <property type="entry name" value="Retrotran_gag_2"/>
    <property type="match status" value="1"/>
</dbReference>
<dbReference type="Pfam" id="PF00098">
    <property type="entry name" value="zf-CCHC"/>
    <property type="match status" value="1"/>
</dbReference>
<keyword evidence="1" id="KW-0479">Metal-binding</keyword>
<evidence type="ECO:0000256" key="3">
    <source>
        <dbReference type="SAM" id="MobiDB-lite"/>
    </source>
</evidence>
<dbReference type="EMBL" id="BQNB010021770">
    <property type="protein sequence ID" value="GJU09914.1"/>
    <property type="molecule type" value="Genomic_DNA"/>
</dbReference>
<feature type="compositionally biased region" description="Acidic residues" evidence="3">
    <location>
        <begin position="1127"/>
        <end position="1142"/>
    </location>
</feature>
<dbReference type="Proteomes" id="UP001151760">
    <property type="component" value="Unassembled WGS sequence"/>
</dbReference>
<organism evidence="5 6">
    <name type="scientific">Tanacetum coccineum</name>
    <dbReference type="NCBI Taxonomy" id="301880"/>
    <lineage>
        <taxon>Eukaryota</taxon>
        <taxon>Viridiplantae</taxon>
        <taxon>Streptophyta</taxon>
        <taxon>Embryophyta</taxon>
        <taxon>Tracheophyta</taxon>
        <taxon>Spermatophyta</taxon>
        <taxon>Magnoliopsida</taxon>
        <taxon>eudicotyledons</taxon>
        <taxon>Gunneridae</taxon>
        <taxon>Pentapetalae</taxon>
        <taxon>asterids</taxon>
        <taxon>campanulids</taxon>
        <taxon>Asterales</taxon>
        <taxon>Asteraceae</taxon>
        <taxon>Asteroideae</taxon>
        <taxon>Anthemideae</taxon>
        <taxon>Anthemidinae</taxon>
        <taxon>Tanacetum</taxon>
    </lineage>
</organism>
<feature type="region of interest" description="Disordered" evidence="3">
    <location>
        <begin position="845"/>
        <end position="871"/>
    </location>
</feature>
<feature type="compositionally biased region" description="Basic and acidic residues" evidence="3">
    <location>
        <begin position="932"/>
        <end position="941"/>
    </location>
</feature>
<accession>A0ABQ5JFN7</accession>
<feature type="compositionally biased region" description="Basic and acidic residues" evidence="3">
    <location>
        <begin position="1092"/>
        <end position="1108"/>
    </location>
</feature>
<dbReference type="InterPro" id="IPR001878">
    <property type="entry name" value="Znf_CCHC"/>
</dbReference>
<feature type="region of interest" description="Disordered" evidence="3">
    <location>
        <begin position="680"/>
        <end position="752"/>
    </location>
</feature>
<protein>
    <submittedName>
        <fullName evidence="5">Ribonuclease H-like domain-containing protein</fullName>
    </submittedName>
</protein>
<feature type="compositionally biased region" description="Pro residues" evidence="3">
    <location>
        <begin position="705"/>
        <end position="719"/>
    </location>
</feature>
<sequence length="1322" mass="149269">MQKAVFKQQFEAFKISNSEGLEKGYDRFQQLLSQLEAHGAEVSTEDANHKFLRSLPPAWSNLAMTMRTNPEIDTLSIDDLYNNLRVFEQEIQGASKTSSSAQNVAFVSQSKSSTNKVKSGFTGAYSTCTPSTSSTNVPEKEVLAGFADEDLLHEDLEQIDDVDIEEMDINWQIAMIAIRMKKFYKKTGRRVRVDGKTPVGFDKKKLECFNCHNTGHFARECTAKGTHDGKKKRDSFYQHQEAGKQEKNQMGLLTMDDGIANEIYEKDEKLKRYRRIGMKAVKEKEQLQKTLDSWKDSSKNLWRLIDSGMSSNSKVGLGFEIQSNNEVLSYEEEMNFSVFNCSKEDSSGKPVYSRFTKTNYFKGVPHPLSGDYTPKPQEEIDDSLYGLDSEELVENTSEHSFETESESLSEPNEMSKSRLEVTNEKDVSAPKSKEKIVTIRKRKWQGRAEVKGFAEIVDFLRGSNLRYALTSNPTIYDSLVKQFWQTATINTIADGTLEIRTTIDTIGYTITEASIRDTLQLADATGITMLPNDEIFEGMGQMGYPTDGTFTFWKSFFTPQWRYLVHHLLHCISSKSGGWDQFGSNIATALICLSIDRVYNFSKLIFDGMVANLKSKTKFLMYPRFLQLILNIQTKNKHLYLAVTLTKKIFGNMKRGFRGAPRPLLPAMLLVATTNPNAGQENHAVTQTQPSSSKLPVPSTSSPPVQSPPPIPASIPTPTPILETEPAPFEHTFEEPSPVHQHFSPPQEQAHGQMTMDDLLQVVPQLILRIDSQETDLKQTKLTIGNALVKLVKKGRKSQDDPLASLVQGLFTPSMTKVNASGEEQVEDISPNTLEAAKTLSRVASLKPKSIDKGRRYKRRKETKGKKVVSSLDFQEEVDTGAKEVNTAEGVNTGSIKLSTVSEQVSTGSAKRSIPSPDKGQRAGKAPMISEETPKKSKEQILQEEASLAEAIRLDTLQKEEVAKQVHLDSLLAQRIAEEEELNEQQKKRRAQVQFEAQHYTDEDWDLIRAKIEANAELSKSMLGSDLQGEDFAKKMVDLGTWKLSQLKNLSFEEVKEEFDKLVKQVESFAPINFEATKASLKRFGEELQTKTTKRLKDDEAKDAEPAKKSGKRRKQMARKGLHTDLDKDDSEGSDEVSEQDDSVSGTKIPINPVPVAMKSPSIATYKIIKQGEKGVYQIVREDGTDIVYINFGAMLKDISRDDLTELYRIVMNRYGMDGPEDELEKVFWKYLKNMFEEPLSTDPIWSLLGQQRIISWRYYDSCRVHCLNLESMDIYMLIERTYPLSAEMCKAMLDKKLQGGKPDENCYKMLKMMEKQAGIRK</sequence>
<dbReference type="PROSITE" id="PS50158">
    <property type="entry name" value="ZF_CCHC"/>
    <property type="match status" value="1"/>
</dbReference>
<keyword evidence="2" id="KW-0175">Coiled coil</keyword>
<reference evidence="5" key="1">
    <citation type="journal article" date="2022" name="Int. J. Mol. Sci.">
        <title>Draft Genome of Tanacetum Coccineum: Genomic Comparison of Closely Related Tanacetum-Family Plants.</title>
        <authorList>
            <person name="Yamashiro T."/>
            <person name="Shiraishi A."/>
            <person name="Nakayama K."/>
            <person name="Satake H."/>
        </authorList>
    </citation>
    <scope>NUCLEOTIDE SEQUENCE</scope>
</reference>
<feature type="region of interest" description="Disordered" evidence="3">
    <location>
        <begin position="1092"/>
        <end position="1151"/>
    </location>
</feature>
<feature type="compositionally biased region" description="Polar residues" evidence="3">
    <location>
        <begin position="680"/>
        <end position="689"/>
    </location>
</feature>
<feature type="coiled-coil region" evidence="2">
    <location>
        <begin position="968"/>
        <end position="996"/>
    </location>
</feature>
<dbReference type="Gene3D" id="4.10.60.10">
    <property type="entry name" value="Zinc finger, CCHC-type"/>
    <property type="match status" value="1"/>
</dbReference>
<feature type="compositionally biased region" description="Low complexity" evidence="3">
    <location>
        <begin position="690"/>
        <end position="704"/>
    </location>
</feature>
<feature type="region of interest" description="Disordered" evidence="3">
    <location>
        <begin position="902"/>
        <end position="941"/>
    </location>
</feature>
<feature type="domain" description="CCHC-type" evidence="4">
    <location>
        <begin position="208"/>
        <end position="221"/>
    </location>
</feature>
<feature type="compositionally biased region" description="Basic residues" evidence="3">
    <location>
        <begin position="1109"/>
        <end position="1121"/>
    </location>
</feature>
<comment type="caution">
    <text evidence="5">The sequence shown here is derived from an EMBL/GenBank/DDBJ whole genome shotgun (WGS) entry which is preliminary data.</text>
</comment>
<reference evidence="5" key="2">
    <citation type="submission" date="2022-01" db="EMBL/GenBank/DDBJ databases">
        <authorList>
            <person name="Yamashiro T."/>
            <person name="Shiraishi A."/>
            <person name="Satake H."/>
            <person name="Nakayama K."/>
        </authorList>
    </citation>
    <scope>NUCLEOTIDE SEQUENCE</scope>
</reference>
<proteinExistence type="predicted"/>
<gene>
    <name evidence="5" type="ORF">Tco_1132310</name>
</gene>
<keyword evidence="1" id="KW-0862">Zinc</keyword>
<dbReference type="InterPro" id="IPR036875">
    <property type="entry name" value="Znf_CCHC_sf"/>
</dbReference>
<evidence type="ECO:0000256" key="2">
    <source>
        <dbReference type="SAM" id="Coils"/>
    </source>
</evidence>
<feature type="compositionally biased region" description="Basic and acidic residues" evidence="3">
    <location>
        <begin position="413"/>
        <end position="427"/>
    </location>
</feature>
<name>A0ABQ5JFN7_9ASTR</name>
<dbReference type="SUPFAM" id="SSF57756">
    <property type="entry name" value="Retrovirus zinc finger-like domains"/>
    <property type="match status" value="1"/>
</dbReference>
<evidence type="ECO:0000313" key="6">
    <source>
        <dbReference type="Proteomes" id="UP001151760"/>
    </source>
</evidence>
<evidence type="ECO:0000313" key="5">
    <source>
        <dbReference type="EMBL" id="GJU09914.1"/>
    </source>
</evidence>
<feature type="compositionally biased region" description="Basic residues" evidence="3">
    <location>
        <begin position="855"/>
        <end position="867"/>
    </location>
</feature>
<keyword evidence="1" id="KW-0863">Zinc-finger</keyword>
<keyword evidence="6" id="KW-1185">Reference proteome</keyword>
<feature type="region of interest" description="Disordered" evidence="3">
    <location>
        <begin position="395"/>
        <end position="427"/>
    </location>
</feature>
<dbReference type="SMART" id="SM00343">
    <property type="entry name" value="ZnF_C2HC"/>
    <property type="match status" value="1"/>
</dbReference>